<name>A0A1I3HFH3_9PLAN</name>
<sequence>MPIDPHKEILVEAAPAGVTPQVTTSGSLNIPNIITFSRLILTFVILILISIEKVWIVTTVLFVIAVATDFVDGYLARKWNQVTALGRIMDPFVDKIIIGGTMIFLTPLVGSGVTAWMTFTVIAREMFITALRSVLEGQGVDFSAKMSGKLKMLLQSIVIPLCLLSLSPWFMNGLGAAQGTFLMTRNVLLWVMVAVTVYSGVEYVARGWSIMRGKT</sequence>
<evidence type="ECO:0000256" key="9">
    <source>
        <dbReference type="ARBA" id="ARBA00022989"/>
    </source>
</evidence>
<evidence type="ECO:0000313" key="18">
    <source>
        <dbReference type="EMBL" id="SFI34486.1"/>
    </source>
</evidence>
<keyword evidence="9 17" id="KW-1133">Transmembrane helix</keyword>
<dbReference type="PIRSF" id="PIRSF000847">
    <property type="entry name" value="Phos_ph_gly_syn"/>
    <property type="match status" value="1"/>
</dbReference>
<feature type="transmembrane region" description="Helical" evidence="17">
    <location>
        <begin position="187"/>
        <end position="205"/>
    </location>
</feature>
<evidence type="ECO:0000256" key="1">
    <source>
        <dbReference type="ARBA" id="ARBA00004141"/>
    </source>
</evidence>
<dbReference type="Gene3D" id="1.20.120.1760">
    <property type="match status" value="1"/>
</dbReference>
<dbReference type="NCBIfam" id="TIGR00560">
    <property type="entry name" value="pgsA"/>
    <property type="match status" value="1"/>
</dbReference>
<evidence type="ECO:0000256" key="15">
    <source>
        <dbReference type="NCBIfam" id="TIGR00560"/>
    </source>
</evidence>
<evidence type="ECO:0000256" key="7">
    <source>
        <dbReference type="ARBA" id="ARBA00022679"/>
    </source>
</evidence>
<accession>A0A1I3HFH3</accession>
<comment type="catalytic activity">
    <reaction evidence="14">
        <text>a CDP-1,2-diacyl-sn-glycerol + sn-glycerol 3-phosphate = a 1,2-diacyl-sn-glycero-3-phospho-(1'-sn-glycero-3'-phosphate) + CMP + H(+)</text>
        <dbReference type="Rhea" id="RHEA:12593"/>
        <dbReference type="ChEBI" id="CHEBI:15378"/>
        <dbReference type="ChEBI" id="CHEBI:57597"/>
        <dbReference type="ChEBI" id="CHEBI:58332"/>
        <dbReference type="ChEBI" id="CHEBI:60110"/>
        <dbReference type="ChEBI" id="CHEBI:60377"/>
        <dbReference type="EC" id="2.7.8.5"/>
    </reaction>
</comment>
<comment type="subcellular location">
    <subcellularLocation>
        <location evidence="1">Membrane</location>
        <topology evidence="1">Multi-pass membrane protein</topology>
    </subcellularLocation>
</comment>
<protein>
    <recommendedName>
        <fullName evidence="5 15">CDP-diacylglycerol--glycerol-3-phosphate 3-phosphatidyltransferase</fullName>
        <ecNumber evidence="4 15">2.7.8.5</ecNumber>
    </recommendedName>
</protein>
<evidence type="ECO:0000256" key="2">
    <source>
        <dbReference type="ARBA" id="ARBA00005042"/>
    </source>
</evidence>
<dbReference type="InterPro" id="IPR000462">
    <property type="entry name" value="CDP-OH_P_trans"/>
</dbReference>
<comment type="similarity">
    <text evidence="3 16">Belongs to the CDP-alcohol phosphatidyltransferase class-I family.</text>
</comment>
<keyword evidence="19" id="KW-1185">Reference proteome</keyword>
<evidence type="ECO:0000256" key="3">
    <source>
        <dbReference type="ARBA" id="ARBA00010441"/>
    </source>
</evidence>
<dbReference type="InterPro" id="IPR043130">
    <property type="entry name" value="CDP-OH_PTrfase_TM_dom"/>
</dbReference>
<keyword evidence="8 17" id="KW-0812">Transmembrane</keyword>
<gene>
    <name evidence="18" type="ORF">SAMN05421753_10842</name>
</gene>
<evidence type="ECO:0000256" key="17">
    <source>
        <dbReference type="SAM" id="Phobius"/>
    </source>
</evidence>
<dbReference type="EMBL" id="FOQD01000008">
    <property type="protein sequence ID" value="SFI34486.1"/>
    <property type="molecule type" value="Genomic_DNA"/>
</dbReference>
<dbReference type="GO" id="GO:0008444">
    <property type="term" value="F:CDP-diacylglycerol-glycerol-3-phosphate 3-phosphatidyltransferase activity"/>
    <property type="evidence" value="ECO:0007669"/>
    <property type="project" value="UniProtKB-UniRule"/>
</dbReference>
<keyword evidence="10" id="KW-0443">Lipid metabolism</keyword>
<dbReference type="Proteomes" id="UP000199518">
    <property type="component" value="Unassembled WGS sequence"/>
</dbReference>
<dbReference type="STRING" id="1576369.SAMN05421753_10842"/>
<evidence type="ECO:0000256" key="14">
    <source>
        <dbReference type="ARBA" id="ARBA00048586"/>
    </source>
</evidence>
<dbReference type="InterPro" id="IPR048254">
    <property type="entry name" value="CDP_ALCOHOL_P_TRANSF_CS"/>
</dbReference>
<evidence type="ECO:0000256" key="12">
    <source>
        <dbReference type="ARBA" id="ARBA00023209"/>
    </source>
</evidence>
<evidence type="ECO:0000256" key="5">
    <source>
        <dbReference type="ARBA" id="ARBA00014944"/>
    </source>
</evidence>
<feature type="transmembrane region" description="Helical" evidence="17">
    <location>
        <begin position="30"/>
        <end position="49"/>
    </location>
</feature>
<keyword evidence="6" id="KW-0444">Lipid biosynthesis</keyword>
<dbReference type="GO" id="GO:0016020">
    <property type="term" value="C:membrane"/>
    <property type="evidence" value="ECO:0007669"/>
    <property type="project" value="UniProtKB-SubCell"/>
</dbReference>
<feature type="transmembrane region" description="Helical" evidence="17">
    <location>
        <begin position="96"/>
        <end position="123"/>
    </location>
</feature>
<evidence type="ECO:0000256" key="16">
    <source>
        <dbReference type="RuleBase" id="RU003750"/>
    </source>
</evidence>
<organism evidence="18 19">
    <name type="scientific">Planctomicrobium piriforme</name>
    <dbReference type="NCBI Taxonomy" id="1576369"/>
    <lineage>
        <taxon>Bacteria</taxon>
        <taxon>Pseudomonadati</taxon>
        <taxon>Planctomycetota</taxon>
        <taxon>Planctomycetia</taxon>
        <taxon>Planctomycetales</taxon>
        <taxon>Planctomycetaceae</taxon>
        <taxon>Planctomicrobium</taxon>
    </lineage>
</organism>
<dbReference type="OrthoDB" id="9796672at2"/>
<dbReference type="PANTHER" id="PTHR14269">
    <property type="entry name" value="CDP-DIACYLGLYCEROL--GLYCEROL-3-PHOSPHATE 3-PHOSPHATIDYLTRANSFERASE-RELATED"/>
    <property type="match status" value="1"/>
</dbReference>
<evidence type="ECO:0000256" key="11">
    <source>
        <dbReference type="ARBA" id="ARBA00023136"/>
    </source>
</evidence>
<evidence type="ECO:0000256" key="10">
    <source>
        <dbReference type="ARBA" id="ARBA00023098"/>
    </source>
</evidence>
<dbReference type="InterPro" id="IPR050324">
    <property type="entry name" value="CDP-alcohol_PTase-I"/>
</dbReference>
<evidence type="ECO:0000256" key="4">
    <source>
        <dbReference type="ARBA" id="ARBA00013170"/>
    </source>
</evidence>
<dbReference type="AlphaFoldDB" id="A0A1I3HFH3"/>
<proteinExistence type="inferred from homology"/>
<reference evidence="19" key="1">
    <citation type="submission" date="2016-10" db="EMBL/GenBank/DDBJ databases">
        <authorList>
            <person name="Varghese N."/>
            <person name="Submissions S."/>
        </authorList>
    </citation>
    <scope>NUCLEOTIDE SEQUENCE [LARGE SCALE GENOMIC DNA]</scope>
    <source>
        <strain evidence="19">DSM 26348</strain>
    </source>
</reference>
<dbReference type="PANTHER" id="PTHR14269:SF62">
    <property type="entry name" value="CDP-DIACYLGLYCEROL--GLYCEROL-3-PHOSPHATE 3-PHOSPHATIDYLTRANSFERASE 1, CHLOROPLASTIC"/>
    <property type="match status" value="1"/>
</dbReference>
<evidence type="ECO:0000256" key="8">
    <source>
        <dbReference type="ARBA" id="ARBA00022692"/>
    </source>
</evidence>
<feature type="transmembrane region" description="Helical" evidence="17">
    <location>
        <begin position="152"/>
        <end position="171"/>
    </location>
</feature>
<dbReference type="GO" id="GO:0046474">
    <property type="term" value="P:glycerophospholipid biosynthetic process"/>
    <property type="evidence" value="ECO:0007669"/>
    <property type="project" value="TreeGrafter"/>
</dbReference>
<dbReference type="Pfam" id="PF01066">
    <property type="entry name" value="CDP-OH_P_transf"/>
    <property type="match status" value="1"/>
</dbReference>
<keyword evidence="13" id="KW-1208">Phospholipid metabolism</keyword>
<keyword evidence="11 17" id="KW-0472">Membrane</keyword>
<feature type="transmembrane region" description="Helical" evidence="17">
    <location>
        <begin position="54"/>
        <end position="76"/>
    </location>
</feature>
<keyword evidence="7 16" id="KW-0808">Transferase</keyword>
<evidence type="ECO:0000256" key="6">
    <source>
        <dbReference type="ARBA" id="ARBA00022516"/>
    </source>
</evidence>
<dbReference type="RefSeq" id="WP_092050267.1">
    <property type="nucleotide sequence ID" value="NZ_FOQD01000008.1"/>
</dbReference>
<evidence type="ECO:0000313" key="19">
    <source>
        <dbReference type="Proteomes" id="UP000199518"/>
    </source>
</evidence>
<dbReference type="EC" id="2.7.8.5" evidence="4 15"/>
<keyword evidence="12" id="KW-0594">Phospholipid biosynthesis</keyword>
<evidence type="ECO:0000256" key="13">
    <source>
        <dbReference type="ARBA" id="ARBA00023264"/>
    </source>
</evidence>
<dbReference type="InterPro" id="IPR004570">
    <property type="entry name" value="Phosphatidylglycerol_P_synth"/>
</dbReference>
<comment type="pathway">
    <text evidence="2">Phospholipid metabolism; phosphatidylglycerol biosynthesis; phosphatidylglycerol from CDP-diacylglycerol: step 1/2.</text>
</comment>
<dbReference type="PROSITE" id="PS00379">
    <property type="entry name" value="CDP_ALCOHOL_P_TRANSF"/>
    <property type="match status" value="1"/>
</dbReference>